<accession>K6WCV4</accession>
<dbReference type="AlphaFoldDB" id="K6WCV4"/>
<dbReference type="SUPFAM" id="SSF46689">
    <property type="entry name" value="Homeodomain-like"/>
    <property type="match status" value="1"/>
</dbReference>
<keyword evidence="1 2" id="KW-0238">DNA-binding</keyword>
<organism evidence="5 6">
    <name type="scientific">Kineosphaera limosa NBRC 100340</name>
    <dbReference type="NCBI Taxonomy" id="1184609"/>
    <lineage>
        <taxon>Bacteria</taxon>
        <taxon>Bacillati</taxon>
        <taxon>Actinomycetota</taxon>
        <taxon>Actinomycetes</taxon>
        <taxon>Micrococcales</taxon>
        <taxon>Dermatophilaceae</taxon>
        <taxon>Kineosphaera</taxon>
    </lineage>
</organism>
<dbReference type="PROSITE" id="PS50977">
    <property type="entry name" value="HTH_TETR_2"/>
    <property type="match status" value="1"/>
</dbReference>
<dbReference type="RefSeq" id="WP_006593647.1">
    <property type="nucleotide sequence ID" value="NZ_BAHD01000057.1"/>
</dbReference>
<evidence type="ECO:0000313" key="5">
    <source>
        <dbReference type="EMBL" id="GAB97115.1"/>
    </source>
</evidence>
<reference evidence="5 6" key="1">
    <citation type="submission" date="2012-08" db="EMBL/GenBank/DDBJ databases">
        <title>Whole genome shotgun sequence of Kineosphaera limosa NBRC 100340.</title>
        <authorList>
            <person name="Yoshida I."/>
            <person name="Isaki S."/>
            <person name="Hosoyama A."/>
            <person name="Tsuchikane K."/>
            <person name="Katsumata H."/>
            <person name="Ando Y."/>
            <person name="Ohji S."/>
            <person name="Hamada M."/>
            <person name="Tamura T."/>
            <person name="Yamazoe A."/>
            <person name="Yamazaki S."/>
            <person name="Fujita N."/>
        </authorList>
    </citation>
    <scope>NUCLEOTIDE SEQUENCE [LARGE SCALE GENOMIC DNA]</scope>
    <source>
        <strain evidence="5 6">NBRC 100340</strain>
    </source>
</reference>
<feature type="region of interest" description="Disordered" evidence="3">
    <location>
        <begin position="199"/>
        <end position="229"/>
    </location>
</feature>
<dbReference type="EMBL" id="BAHD01000057">
    <property type="protein sequence ID" value="GAB97115.1"/>
    <property type="molecule type" value="Genomic_DNA"/>
</dbReference>
<protein>
    <submittedName>
        <fullName evidence="5">Putative TetR family transcriptional regulator</fullName>
    </submittedName>
</protein>
<dbReference type="STRING" id="1184609.KILIM_057_00060"/>
<dbReference type="Pfam" id="PF00440">
    <property type="entry name" value="TetR_N"/>
    <property type="match status" value="1"/>
</dbReference>
<feature type="DNA-binding region" description="H-T-H motif" evidence="2">
    <location>
        <begin position="34"/>
        <end position="53"/>
    </location>
</feature>
<dbReference type="GO" id="GO:0003677">
    <property type="term" value="F:DNA binding"/>
    <property type="evidence" value="ECO:0007669"/>
    <property type="project" value="UniProtKB-UniRule"/>
</dbReference>
<sequence>MTARRAPALSQDERRRHLVDVTIGLVRERHELPNTRDIAKAAGIAEGTMFRAFETKDALTDAVVGAIACPVPLRTAIGGIDPTLPLRERTLAATQLLMERFAGLLEVLQPLGVNGPPAHHRHPGCPDPEAKIPSAHPGERTALESLFACDADHLRLGPEEFAHVLRLLAFGNASRQIGRAQLLSAAEVTDLLLDGAARREQEITPPVTTSAPTSATPSATPSATKECPC</sequence>
<evidence type="ECO:0000256" key="1">
    <source>
        <dbReference type="ARBA" id="ARBA00023125"/>
    </source>
</evidence>
<dbReference type="Proteomes" id="UP000008366">
    <property type="component" value="Unassembled WGS sequence"/>
</dbReference>
<dbReference type="OrthoDB" id="3539650at2"/>
<keyword evidence="6" id="KW-1185">Reference proteome</keyword>
<comment type="caution">
    <text evidence="5">The sequence shown here is derived from an EMBL/GenBank/DDBJ whole genome shotgun (WGS) entry which is preliminary data.</text>
</comment>
<gene>
    <name evidence="5" type="ORF">KILIM_057_00060</name>
</gene>
<dbReference type="InterPro" id="IPR001647">
    <property type="entry name" value="HTH_TetR"/>
</dbReference>
<evidence type="ECO:0000313" key="6">
    <source>
        <dbReference type="Proteomes" id="UP000008366"/>
    </source>
</evidence>
<dbReference type="Gene3D" id="1.10.357.10">
    <property type="entry name" value="Tetracycline Repressor, domain 2"/>
    <property type="match status" value="1"/>
</dbReference>
<evidence type="ECO:0000259" key="4">
    <source>
        <dbReference type="PROSITE" id="PS50977"/>
    </source>
</evidence>
<proteinExistence type="predicted"/>
<dbReference type="eggNOG" id="COG1309">
    <property type="taxonomic scope" value="Bacteria"/>
</dbReference>
<feature type="compositionally biased region" description="Low complexity" evidence="3">
    <location>
        <begin position="204"/>
        <end position="229"/>
    </location>
</feature>
<evidence type="ECO:0000256" key="3">
    <source>
        <dbReference type="SAM" id="MobiDB-lite"/>
    </source>
</evidence>
<name>K6WCV4_9MICO</name>
<dbReference type="InterPro" id="IPR009057">
    <property type="entry name" value="Homeodomain-like_sf"/>
</dbReference>
<evidence type="ECO:0000256" key="2">
    <source>
        <dbReference type="PROSITE-ProRule" id="PRU00335"/>
    </source>
</evidence>
<feature type="domain" description="HTH tetR-type" evidence="4">
    <location>
        <begin position="12"/>
        <end position="71"/>
    </location>
</feature>